<protein>
    <submittedName>
        <fullName evidence="1">Uncharacterized protein</fullName>
    </submittedName>
</protein>
<comment type="caution">
    <text evidence="1">The sequence shown here is derived from an EMBL/GenBank/DDBJ whole genome shotgun (WGS) entry which is preliminary data.</text>
</comment>
<reference evidence="1 2" key="1">
    <citation type="submission" date="2024-09" db="EMBL/GenBank/DDBJ databases">
        <authorList>
            <person name="Sun Q."/>
            <person name="Mori K."/>
        </authorList>
    </citation>
    <scope>NUCLEOTIDE SEQUENCE [LARGE SCALE GENOMIC DNA]</scope>
    <source>
        <strain evidence="1 2">CCM 7609</strain>
    </source>
</reference>
<sequence>MTHSRTDHRPGFARRWWLLGRGYRVEWASSASSTCWFPRRRIPLTAPRSSCTGHRRHGAPPPG</sequence>
<gene>
    <name evidence="1" type="ORF">ACFFX0_30480</name>
</gene>
<dbReference type="EMBL" id="JBHMFI010000023">
    <property type="protein sequence ID" value="MFB9075267.1"/>
    <property type="molecule type" value="Genomic_DNA"/>
</dbReference>
<organism evidence="1 2">
    <name type="scientific">Citricoccus parietis</name>
    <dbReference type="NCBI Taxonomy" id="592307"/>
    <lineage>
        <taxon>Bacteria</taxon>
        <taxon>Bacillati</taxon>
        <taxon>Actinomycetota</taxon>
        <taxon>Actinomycetes</taxon>
        <taxon>Micrococcales</taxon>
        <taxon>Micrococcaceae</taxon>
        <taxon>Citricoccus</taxon>
    </lineage>
</organism>
<proteinExistence type="predicted"/>
<dbReference type="Proteomes" id="UP001589575">
    <property type="component" value="Unassembled WGS sequence"/>
</dbReference>
<evidence type="ECO:0000313" key="2">
    <source>
        <dbReference type="Proteomes" id="UP001589575"/>
    </source>
</evidence>
<name>A0ABV5G8H6_9MICC</name>
<keyword evidence="2" id="KW-1185">Reference proteome</keyword>
<evidence type="ECO:0000313" key="1">
    <source>
        <dbReference type="EMBL" id="MFB9075267.1"/>
    </source>
</evidence>
<accession>A0ABV5G8H6</accession>